<dbReference type="EMBL" id="AZAC01000056">
    <property type="protein sequence ID" value="KIX11399.1"/>
    <property type="molecule type" value="Genomic_DNA"/>
</dbReference>
<dbReference type="AlphaFoldDB" id="A0A0D2IZF1"/>
<evidence type="ECO:0000313" key="10">
    <source>
        <dbReference type="EMBL" id="KIX11399.1"/>
    </source>
</evidence>
<name>A0A0D2IZF1_9BACT</name>
<keyword evidence="5 9" id="KW-0812">Transmembrane</keyword>
<feature type="transmembrane region" description="Helical" evidence="9">
    <location>
        <begin position="302"/>
        <end position="326"/>
    </location>
</feature>
<dbReference type="GO" id="GO:0005886">
    <property type="term" value="C:plasma membrane"/>
    <property type="evidence" value="ECO:0007669"/>
    <property type="project" value="UniProtKB-SubCell"/>
</dbReference>
<feature type="transmembrane region" description="Helical" evidence="9">
    <location>
        <begin position="358"/>
        <end position="376"/>
    </location>
</feature>
<keyword evidence="2" id="KW-0813">Transport</keyword>
<feature type="transmembrane region" description="Helical" evidence="9">
    <location>
        <begin position="258"/>
        <end position="281"/>
    </location>
</feature>
<dbReference type="InterPro" id="IPR018227">
    <property type="entry name" value="Amino_acid_transport_2"/>
</dbReference>
<keyword evidence="4" id="KW-0997">Cell inner membrane</keyword>
<dbReference type="PANTHER" id="PTHR32195">
    <property type="entry name" value="OS07G0662800 PROTEIN"/>
    <property type="match status" value="1"/>
</dbReference>
<dbReference type="GO" id="GO:0003333">
    <property type="term" value="P:amino acid transmembrane transport"/>
    <property type="evidence" value="ECO:0007669"/>
    <property type="project" value="InterPro"/>
</dbReference>
<feature type="transmembrane region" description="Helical" evidence="9">
    <location>
        <begin position="37"/>
        <end position="55"/>
    </location>
</feature>
<dbReference type="Pfam" id="PF03222">
    <property type="entry name" value="Trp_Tyr_perm"/>
    <property type="match status" value="1"/>
</dbReference>
<evidence type="ECO:0000256" key="8">
    <source>
        <dbReference type="ARBA" id="ARBA00023136"/>
    </source>
</evidence>
<evidence type="ECO:0000256" key="5">
    <source>
        <dbReference type="ARBA" id="ARBA00022692"/>
    </source>
</evidence>
<evidence type="ECO:0000313" key="11">
    <source>
        <dbReference type="Proteomes" id="UP000032233"/>
    </source>
</evidence>
<evidence type="ECO:0000256" key="6">
    <source>
        <dbReference type="ARBA" id="ARBA00022970"/>
    </source>
</evidence>
<evidence type="ECO:0000256" key="9">
    <source>
        <dbReference type="SAM" id="Phobius"/>
    </source>
</evidence>
<dbReference type="PANTHER" id="PTHR32195:SF26">
    <property type="entry name" value="TRYPTOPHAN OR TYROSINE TRANSPORTER PROTEIN"/>
    <property type="match status" value="1"/>
</dbReference>
<feature type="transmembrane region" description="Helical" evidence="9">
    <location>
        <begin position="115"/>
        <end position="135"/>
    </location>
</feature>
<feature type="transmembrane region" description="Helical" evidence="9">
    <location>
        <begin position="12"/>
        <end position="31"/>
    </location>
</feature>
<protein>
    <submittedName>
        <fullName evidence="10">Tryptophan/tyrosine permease</fullName>
    </submittedName>
</protein>
<dbReference type="InterPro" id="IPR013059">
    <property type="entry name" value="Trp_tyr_transpt"/>
</dbReference>
<feature type="transmembrane region" description="Helical" evidence="9">
    <location>
        <begin position="142"/>
        <end position="161"/>
    </location>
</feature>
<dbReference type="Gene3D" id="1.20.1740.10">
    <property type="entry name" value="Amino acid/polyamine transporter I"/>
    <property type="match status" value="1"/>
</dbReference>
<keyword evidence="8 9" id="KW-0472">Membrane</keyword>
<evidence type="ECO:0000256" key="1">
    <source>
        <dbReference type="ARBA" id="ARBA00004429"/>
    </source>
</evidence>
<dbReference type="STRING" id="1429043.X474_24285"/>
<accession>A0A0D2IZF1</accession>
<keyword evidence="11" id="KW-1185">Reference proteome</keyword>
<reference evidence="10 11" key="1">
    <citation type="submission" date="2013-11" db="EMBL/GenBank/DDBJ databases">
        <title>Metagenomic analysis of a methanogenic consortium involved in long chain n-alkane degradation.</title>
        <authorList>
            <person name="Davidova I.A."/>
            <person name="Callaghan A.V."/>
            <person name="Wawrik B."/>
            <person name="Pruitt S."/>
            <person name="Marks C."/>
            <person name="Duncan K.E."/>
            <person name="Suflita J.M."/>
        </authorList>
    </citation>
    <scope>NUCLEOTIDE SEQUENCE [LARGE SCALE GENOMIC DNA]</scope>
    <source>
        <strain evidence="10 11">SPR</strain>
    </source>
</reference>
<dbReference type="PATRIC" id="fig|1429043.3.peg.5135"/>
<feature type="transmembrane region" description="Helical" evidence="9">
    <location>
        <begin position="332"/>
        <end position="351"/>
    </location>
</feature>
<gene>
    <name evidence="10" type="ORF">X474_24285</name>
</gene>
<comment type="subcellular location">
    <subcellularLocation>
        <location evidence="1">Cell inner membrane</location>
        <topology evidence="1">Multi-pass membrane protein</topology>
    </subcellularLocation>
</comment>
<sequence length="400" mass="42356">MWTAGILITGNIVGAGILGLPINTGLAGFGLSTASMLLVWALMLGTALILSKRVLESRQEDFDLPSLFGQALGPLGKWLAVGANLLILYGLLVAYLSGGAGLLLNLCHLPFSREVAMLIFFCLITSLTLFGLAFLQKGNAFLMILMWLAFGGLLLLAGSKVEPSRLTYADPMLLPSALPIMVTAFHFHNIIPTTCRSLDWDAKSVAKALLIGTLIGLGMNLLWNVVVTGSLPVSGPGESNILYAFDHGLPATVPLSKVISSSIFTTVGMVFALLAITTSYMANGTALMGFVRDMFSLPDRGVGRVLTALITFVPPLLVAVFYPGLFLKALDVVGGVGIALLFGVLPGLLLFKDSQSTLGRSLGIVIVACFLVVLLFEMGQELGLLSIDADIEVWKAAQKI</sequence>
<dbReference type="GO" id="GO:0015173">
    <property type="term" value="F:aromatic amino acid transmembrane transporter activity"/>
    <property type="evidence" value="ECO:0007669"/>
    <property type="project" value="InterPro"/>
</dbReference>
<keyword evidence="3" id="KW-1003">Cell membrane</keyword>
<proteinExistence type="predicted"/>
<evidence type="ECO:0000256" key="7">
    <source>
        <dbReference type="ARBA" id="ARBA00022989"/>
    </source>
</evidence>
<keyword evidence="7 9" id="KW-1133">Transmembrane helix</keyword>
<evidence type="ECO:0000256" key="2">
    <source>
        <dbReference type="ARBA" id="ARBA00022448"/>
    </source>
</evidence>
<feature type="transmembrane region" description="Helical" evidence="9">
    <location>
        <begin position="204"/>
        <end position="223"/>
    </location>
</feature>
<dbReference type="InParanoid" id="A0A0D2IZF1"/>
<dbReference type="FunCoup" id="A0A0D2IZF1">
    <property type="interactions" value="139"/>
</dbReference>
<dbReference type="Proteomes" id="UP000032233">
    <property type="component" value="Unassembled WGS sequence"/>
</dbReference>
<evidence type="ECO:0000256" key="4">
    <source>
        <dbReference type="ARBA" id="ARBA00022519"/>
    </source>
</evidence>
<keyword evidence="6" id="KW-0029">Amino-acid transport</keyword>
<dbReference type="PRINTS" id="PR00166">
    <property type="entry name" value="AROAAPRMEASE"/>
</dbReference>
<organism evidence="10 11">
    <name type="scientific">Dethiosulfatarculus sandiegensis</name>
    <dbReference type="NCBI Taxonomy" id="1429043"/>
    <lineage>
        <taxon>Bacteria</taxon>
        <taxon>Pseudomonadati</taxon>
        <taxon>Thermodesulfobacteriota</taxon>
        <taxon>Desulfarculia</taxon>
        <taxon>Desulfarculales</taxon>
        <taxon>Desulfarculaceae</taxon>
        <taxon>Dethiosulfatarculus</taxon>
    </lineage>
</organism>
<evidence type="ECO:0000256" key="3">
    <source>
        <dbReference type="ARBA" id="ARBA00022475"/>
    </source>
</evidence>
<feature type="transmembrane region" description="Helical" evidence="9">
    <location>
        <begin position="75"/>
        <end position="95"/>
    </location>
</feature>
<comment type="caution">
    <text evidence="10">The sequence shown here is derived from an EMBL/GenBank/DDBJ whole genome shotgun (WGS) entry which is preliminary data.</text>
</comment>
<feature type="transmembrane region" description="Helical" evidence="9">
    <location>
        <begin position="173"/>
        <end position="192"/>
    </location>
</feature>